<keyword evidence="6" id="KW-0016">Alginate biosynthesis</keyword>
<name>A0A5C4MZJ2_9RHOB</name>
<reference evidence="9 10" key="1">
    <citation type="submission" date="2019-06" db="EMBL/GenBank/DDBJ databases">
        <title>YIM 131921 draft genome.</title>
        <authorList>
            <person name="Jiang L."/>
        </authorList>
    </citation>
    <scope>NUCLEOTIDE SEQUENCE [LARGE SCALE GENOMIC DNA]</scope>
    <source>
        <strain evidence="9 10">YIM 131921</strain>
    </source>
</reference>
<evidence type="ECO:0000313" key="9">
    <source>
        <dbReference type="EMBL" id="TNC50853.1"/>
    </source>
</evidence>
<feature type="chain" id="PRO_5022822985" description="AlgX/AlgJ SGNH hydrolase-like domain-containing protein" evidence="7">
    <location>
        <begin position="21"/>
        <end position="437"/>
    </location>
</feature>
<dbReference type="GO" id="GO:0042121">
    <property type="term" value="P:alginic acid biosynthetic process"/>
    <property type="evidence" value="ECO:0007669"/>
    <property type="project" value="UniProtKB-UniPathway"/>
</dbReference>
<dbReference type="Proteomes" id="UP000305887">
    <property type="component" value="Unassembled WGS sequence"/>
</dbReference>
<evidence type="ECO:0000256" key="2">
    <source>
        <dbReference type="ARBA" id="ARBA00005182"/>
    </source>
</evidence>
<feature type="domain" description="AlgX/AlgJ SGNH hydrolase-like" evidence="8">
    <location>
        <begin position="54"/>
        <end position="306"/>
    </location>
</feature>
<comment type="pathway">
    <text evidence="2">Glycan biosynthesis; alginate biosynthesis.</text>
</comment>
<evidence type="ECO:0000256" key="3">
    <source>
        <dbReference type="ARBA" id="ARBA00022679"/>
    </source>
</evidence>
<dbReference type="OrthoDB" id="5657087at2"/>
<feature type="signal peptide" evidence="7">
    <location>
        <begin position="1"/>
        <end position="20"/>
    </location>
</feature>
<evidence type="ECO:0000256" key="7">
    <source>
        <dbReference type="SAM" id="SignalP"/>
    </source>
</evidence>
<dbReference type="RefSeq" id="WP_139076174.1">
    <property type="nucleotide sequence ID" value="NZ_VDFU01000006.1"/>
</dbReference>
<protein>
    <recommendedName>
        <fullName evidence="8">AlgX/AlgJ SGNH hydrolase-like domain-containing protein</fullName>
    </recommendedName>
</protein>
<accession>A0A5C4MZJ2</accession>
<keyword evidence="3" id="KW-0808">Transferase</keyword>
<dbReference type="GO" id="GO:0016740">
    <property type="term" value="F:transferase activity"/>
    <property type="evidence" value="ECO:0007669"/>
    <property type="project" value="UniProtKB-KW"/>
</dbReference>
<evidence type="ECO:0000256" key="4">
    <source>
        <dbReference type="ARBA" id="ARBA00022729"/>
    </source>
</evidence>
<gene>
    <name evidence="9" type="ORF">FHG66_07745</name>
</gene>
<dbReference type="AlphaFoldDB" id="A0A5C4MZJ2"/>
<dbReference type="UniPathway" id="UPA00286"/>
<evidence type="ECO:0000256" key="6">
    <source>
        <dbReference type="ARBA" id="ARBA00022841"/>
    </source>
</evidence>
<evidence type="ECO:0000256" key="1">
    <source>
        <dbReference type="ARBA" id="ARBA00004418"/>
    </source>
</evidence>
<keyword evidence="10" id="KW-1185">Reference proteome</keyword>
<organism evidence="9 10">
    <name type="scientific">Rubellimicrobium rubrum</name>
    <dbReference type="NCBI Taxonomy" id="2585369"/>
    <lineage>
        <taxon>Bacteria</taxon>
        <taxon>Pseudomonadati</taxon>
        <taxon>Pseudomonadota</taxon>
        <taxon>Alphaproteobacteria</taxon>
        <taxon>Rhodobacterales</taxon>
        <taxon>Roseobacteraceae</taxon>
        <taxon>Rubellimicrobium</taxon>
    </lineage>
</organism>
<dbReference type="InterPro" id="IPR034655">
    <property type="entry name" value="AlgX_N"/>
</dbReference>
<evidence type="ECO:0000259" key="8">
    <source>
        <dbReference type="Pfam" id="PF16822"/>
    </source>
</evidence>
<comment type="caution">
    <text evidence="9">The sequence shown here is derived from an EMBL/GenBank/DDBJ whole genome shotgun (WGS) entry which is preliminary data.</text>
</comment>
<keyword evidence="4 7" id="KW-0732">Signal</keyword>
<evidence type="ECO:0000313" key="10">
    <source>
        <dbReference type="Proteomes" id="UP000305887"/>
    </source>
</evidence>
<dbReference type="Pfam" id="PF16822">
    <property type="entry name" value="ALGX"/>
    <property type="match status" value="1"/>
</dbReference>
<sequence length="437" mass="47097">MIRLAVLLGTALLSTTPAWAEPPSSYGCSHLEEAAPTPYIEGRHGVFFRLALDLRMRHPMSDGSIALLAELSEALGLRGTTLVFVPLPGKGLAMPRYLPESAGDYGFDPAIATAAYEDVLARLRAAGVVAVDALGPLQDLPDGTMAFIPTDHHWTSNGARAVAEEVARVMHELPAYAGLESAEHKTYSLGLQDLPSPYRREIQAMCRDTVPRSATEAWETEVTQAPLGGGGGIFAAEAAGPPVVLVGTSMSRTESFNFDGFLADAADLDVLNYAVTGGNQYGAMIAYMTSQEFQDAPPTFLVWENPIYNNLAEFGELPLRELIAAAADQCVPVETVRADDHTLVADLPLDGLSSDSYVRADAGAANGRAIHIGFITKDGRELNGTIERTQRIGPSRRFYQYVEPFWEPGISRIQVRFDRPVQDDATLALCTNKETAS</sequence>
<dbReference type="InterPro" id="IPR031811">
    <property type="entry name" value="ALGX/ALGJ_SGNH-like"/>
</dbReference>
<dbReference type="CDD" id="cd14441">
    <property type="entry name" value="AlgX_N"/>
    <property type="match status" value="1"/>
</dbReference>
<dbReference type="EMBL" id="VDFU01000006">
    <property type="protein sequence ID" value="TNC50853.1"/>
    <property type="molecule type" value="Genomic_DNA"/>
</dbReference>
<evidence type="ECO:0000256" key="5">
    <source>
        <dbReference type="ARBA" id="ARBA00022764"/>
    </source>
</evidence>
<dbReference type="GO" id="GO:0042597">
    <property type="term" value="C:periplasmic space"/>
    <property type="evidence" value="ECO:0007669"/>
    <property type="project" value="UniProtKB-SubCell"/>
</dbReference>
<comment type="subcellular location">
    <subcellularLocation>
        <location evidence="1">Periplasm</location>
    </subcellularLocation>
</comment>
<keyword evidence="5" id="KW-0574">Periplasm</keyword>
<proteinExistence type="predicted"/>